<organism evidence="3 4">
    <name type="scientific">Hymenobacter arizonensis</name>
    <name type="common">Siccationidurans arizonensis</name>
    <dbReference type="NCBI Taxonomy" id="1227077"/>
    <lineage>
        <taxon>Bacteria</taxon>
        <taxon>Pseudomonadati</taxon>
        <taxon>Bacteroidota</taxon>
        <taxon>Cytophagia</taxon>
        <taxon>Cytophagales</taxon>
        <taxon>Hymenobacteraceae</taxon>
        <taxon>Hymenobacter</taxon>
    </lineage>
</organism>
<evidence type="ECO:0000313" key="4">
    <source>
        <dbReference type="Proteomes" id="UP000199029"/>
    </source>
</evidence>
<keyword evidence="1" id="KW-0472">Membrane</keyword>
<feature type="signal peptide" evidence="2">
    <location>
        <begin position="1"/>
        <end position="17"/>
    </location>
</feature>
<evidence type="ECO:0000256" key="1">
    <source>
        <dbReference type="SAM" id="Phobius"/>
    </source>
</evidence>
<feature type="transmembrane region" description="Helical" evidence="1">
    <location>
        <begin position="59"/>
        <end position="87"/>
    </location>
</feature>
<reference evidence="4" key="1">
    <citation type="submission" date="2016-10" db="EMBL/GenBank/DDBJ databases">
        <authorList>
            <person name="Varghese N."/>
            <person name="Submissions S."/>
        </authorList>
    </citation>
    <scope>NUCLEOTIDE SEQUENCE [LARGE SCALE GENOMIC DNA]</scope>
    <source>
        <strain evidence="4">OR362-8,ATCC BAA-1266,JCM 13504</strain>
    </source>
</reference>
<name>A0A1I6BG51_HYMAR</name>
<protein>
    <submittedName>
        <fullName evidence="3">Uncharacterized protein</fullName>
    </submittedName>
</protein>
<dbReference type="EMBL" id="FOXS01000008">
    <property type="protein sequence ID" value="SFQ79912.1"/>
    <property type="molecule type" value="Genomic_DNA"/>
</dbReference>
<feature type="chain" id="PRO_5011470700" evidence="2">
    <location>
        <begin position="18"/>
        <end position="142"/>
    </location>
</feature>
<dbReference type="Proteomes" id="UP000199029">
    <property type="component" value="Unassembled WGS sequence"/>
</dbReference>
<sequence length="142" mass="14409">MMYASALLLQAATPATAIPVVNSFFTTESFATFGGATAITFVVANGIQRAFDYNPKWLALAIAIAVCEMVVVVSGPITAAACTVALLNGFLVYSTAGGITSLPGNPNPGHTSGGGAARSPLNVPGATAAAARPNRKFLSSWF</sequence>
<gene>
    <name evidence="3" type="ORF">SAMN04515668_4515</name>
</gene>
<keyword evidence="4" id="KW-1185">Reference proteome</keyword>
<keyword evidence="1" id="KW-1133">Transmembrane helix</keyword>
<dbReference type="RefSeq" id="WP_092678542.1">
    <property type="nucleotide sequence ID" value="NZ_FOXS01000008.1"/>
</dbReference>
<feature type="transmembrane region" description="Helical" evidence="1">
    <location>
        <begin position="27"/>
        <end position="47"/>
    </location>
</feature>
<keyword evidence="1" id="KW-0812">Transmembrane</keyword>
<dbReference type="OrthoDB" id="767862at2"/>
<evidence type="ECO:0000256" key="2">
    <source>
        <dbReference type="SAM" id="SignalP"/>
    </source>
</evidence>
<accession>A0A1I6BG51</accession>
<evidence type="ECO:0000313" key="3">
    <source>
        <dbReference type="EMBL" id="SFQ79912.1"/>
    </source>
</evidence>
<keyword evidence="2" id="KW-0732">Signal</keyword>
<dbReference type="AlphaFoldDB" id="A0A1I6BG51"/>
<proteinExistence type="predicted"/>
<dbReference type="STRING" id="1227077.SAMN04515668_4515"/>